<dbReference type="PROSITE" id="PS50002">
    <property type="entry name" value="SH3"/>
    <property type="match status" value="1"/>
</dbReference>
<evidence type="ECO:0000256" key="3">
    <source>
        <dbReference type="SAM" id="MobiDB-lite"/>
    </source>
</evidence>
<evidence type="ECO:0000259" key="6">
    <source>
        <dbReference type="PROSITE" id="PS50106"/>
    </source>
</evidence>
<dbReference type="Gene3D" id="2.60.220.30">
    <property type="match status" value="1"/>
</dbReference>
<dbReference type="InterPro" id="IPR000906">
    <property type="entry name" value="ZU5_dom"/>
</dbReference>
<dbReference type="InterPro" id="IPR001452">
    <property type="entry name" value="SH3_domain"/>
</dbReference>
<dbReference type="Pfam" id="PF00625">
    <property type="entry name" value="Guanylate_kin"/>
    <property type="match status" value="1"/>
</dbReference>
<feature type="region of interest" description="Disordered" evidence="3">
    <location>
        <begin position="696"/>
        <end position="717"/>
    </location>
</feature>
<feature type="compositionally biased region" description="Basic and acidic residues" evidence="3">
    <location>
        <begin position="698"/>
        <end position="709"/>
    </location>
</feature>
<dbReference type="SUPFAM" id="SSF52540">
    <property type="entry name" value="P-loop containing nucleoside triphosphate hydrolases"/>
    <property type="match status" value="1"/>
</dbReference>
<evidence type="ECO:0000256" key="1">
    <source>
        <dbReference type="ARBA" id="ARBA00022443"/>
    </source>
</evidence>
<evidence type="ECO:0000259" key="7">
    <source>
        <dbReference type="PROSITE" id="PS51145"/>
    </source>
</evidence>
<dbReference type="SMART" id="SM00228">
    <property type="entry name" value="PDZ"/>
    <property type="match status" value="3"/>
</dbReference>
<proteinExistence type="predicted"/>
<feature type="compositionally biased region" description="Polar residues" evidence="3">
    <location>
        <begin position="1077"/>
        <end position="1088"/>
    </location>
</feature>
<evidence type="ECO:0000259" key="4">
    <source>
        <dbReference type="PROSITE" id="PS50002"/>
    </source>
</evidence>
<feature type="compositionally biased region" description="Polar residues" evidence="3">
    <location>
        <begin position="767"/>
        <end position="784"/>
    </location>
</feature>
<feature type="compositionally biased region" description="Low complexity" evidence="3">
    <location>
        <begin position="1"/>
        <end position="19"/>
    </location>
</feature>
<feature type="domain" description="PDZ" evidence="6">
    <location>
        <begin position="288"/>
        <end position="349"/>
    </location>
</feature>
<dbReference type="GO" id="GO:0050839">
    <property type="term" value="F:cell adhesion molecule binding"/>
    <property type="evidence" value="ECO:0007669"/>
    <property type="project" value="TreeGrafter"/>
</dbReference>
<reference evidence="8" key="1">
    <citation type="submission" date="2021-02" db="EMBL/GenBank/DDBJ databases">
        <authorList>
            <person name="Nowell W R."/>
        </authorList>
    </citation>
    <scope>NUCLEOTIDE SEQUENCE</scope>
</reference>
<dbReference type="SMART" id="SM00326">
    <property type="entry name" value="SH3"/>
    <property type="match status" value="1"/>
</dbReference>
<dbReference type="PROSITE" id="PS51145">
    <property type="entry name" value="ZU5"/>
    <property type="match status" value="1"/>
</dbReference>
<name>A0A819ALW4_9BILA</name>
<dbReference type="SUPFAM" id="SSF50044">
    <property type="entry name" value="SH3-domain"/>
    <property type="match status" value="1"/>
</dbReference>
<dbReference type="InterPro" id="IPR036034">
    <property type="entry name" value="PDZ_sf"/>
</dbReference>
<dbReference type="GO" id="GO:0150105">
    <property type="term" value="P:protein localization to cell-cell junction"/>
    <property type="evidence" value="ECO:0007669"/>
    <property type="project" value="TreeGrafter"/>
</dbReference>
<dbReference type="PANTHER" id="PTHR13865">
    <property type="entry name" value="TIGHT JUNCTION PROTEIN"/>
    <property type="match status" value="1"/>
</dbReference>
<dbReference type="PANTHER" id="PTHR13865:SF28">
    <property type="entry name" value="POLYCHAETOID, ISOFORM O"/>
    <property type="match status" value="1"/>
</dbReference>
<feature type="domain" description="PDZ" evidence="6">
    <location>
        <begin position="32"/>
        <end position="133"/>
    </location>
</feature>
<dbReference type="SMART" id="SM00072">
    <property type="entry name" value="GuKc"/>
    <property type="match status" value="1"/>
</dbReference>
<evidence type="ECO:0000313" key="8">
    <source>
        <dbReference type="EMBL" id="CAF3786836.1"/>
    </source>
</evidence>
<dbReference type="InterPro" id="IPR036028">
    <property type="entry name" value="SH3-like_dom_sf"/>
</dbReference>
<dbReference type="Gene3D" id="2.30.42.10">
    <property type="match status" value="3"/>
</dbReference>
<dbReference type="InterPro" id="IPR027417">
    <property type="entry name" value="P-loop_NTPase"/>
</dbReference>
<evidence type="ECO:0000259" key="5">
    <source>
        <dbReference type="PROSITE" id="PS50052"/>
    </source>
</evidence>
<dbReference type="Pfam" id="PF07653">
    <property type="entry name" value="SH3_2"/>
    <property type="match status" value="1"/>
</dbReference>
<evidence type="ECO:0000313" key="9">
    <source>
        <dbReference type="Proteomes" id="UP000663866"/>
    </source>
</evidence>
<dbReference type="Gene3D" id="3.40.50.300">
    <property type="entry name" value="P-loop containing nucleotide triphosphate hydrolases"/>
    <property type="match status" value="1"/>
</dbReference>
<feature type="compositionally biased region" description="Acidic residues" evidence="3">
    <location>
        <begin position="754"/>
        <end position="766"/>
    </location>
</feature>
<dbReference type="InterPro" id="IPR008145">
    <property type="entry name" value="GK/Ca_channel_bsu"/>
</dbReference>
<accession>A0A819ALW4</accession>
<dbReference type="InterPro" id="IPR001478">
    <property type="entry name" value="PDZ"/>
</dbReference>
<dbReference type="PROSITE" id="PS50106">
    <property type="entry name" value="PDZ"/>
    <property type="match status" value="3"/>
</dbReference>
<feature type="region of interest" description="Disordered" evidence="3">
    <location>
        <begin position="1"/>
        <end position="21"/>
    </location>
</feature>
<evidence type="ECO:0008006" key="10">
    <source>
        <dbReference type="Google" id="ProtNLM"/>
    </source>
</evidence>
<sequence length="1320" mass="150123">MSLIDNNNRNNNNNNINNRTSLNDDEIADCIQVTLTRSPLHGFGIAISGGNNENKLIDLKKNTHSYHDENQFDNQSLIVCEVIKNGPADGKLFPNDQILSVNGHPVIRQMEHSALKLIRESTDFVNLIVRRRKHPVIVSDSQPPVKCILNKTRKDEKFGIVLGCRYFVKKIHFKDSDKYTNLHEGDEVIKINETLVDRLTLQEAQKLIDKAKERLVLFVIPNKSNQDKSLSHQNGIHNHQEVTSIPIVVQDRPSSSRKELQADYNQHVFERPIVNRHDFMRSSTGTRYVSFLTDSASMGIRLAGGDKHGLFICEVQPNSVAHKAGLLVADKIFSVNNIDFTALTREEAVLCLMNMKSLQVNMIVANLRHEYEQLLADVGGDSFYIRAHFTYNTTNEEELSLRVNDVFHVTDTLYNGQVGYWVATKLNASPTHNKITGAIPNKLRAEQLASVAPSLDQLIKSKQPSFKRKLRSKFGDKRSRSVSSIHHLKEDSFFAKVTCWKPLTNSKFPAYERVLLKAVTIIRPVVLFGPLADIARDRLLKEHPDLFELPRIETQSPTKARANVIKLQSIKNVIQRNRHCLLDVTPTAVEQLNYAQCYPIVIYFKASDRRQIKQIRNEYGKLYQKSSRRLFESSERLEFLFSYLFTSVIKLDSTANWYKTLKAQIEIEQEQPIWMSDDRPADKDLPNSDEYFISTRKSYSDENYTRDESSPDSDMMNMQQRKGKNYLQRVASDPVMFPRDKIRSYSTDAHHGFDDDEEDEEEDDDNSTFFQNSSISLPNRSHSVTEMPRANDEQNQNRPGLMHSNSITDNSRLYQRSLSYIKTIDDNNNNTFTPTINNNNNNDDDLFRTEKYNNDRNSSINHHSFHVTANGQPIYRPDSITHVEQDDLYRLQRLYHQDEQEKYKNHFENEASSNTQSTARLIPAPFIRAQFRDTNESSLNSINGKTDRISSRRPLIAPKLRTIQTNERLSSSDSGGSVQNHIRRNSNEKATMAIIEKSLPVNGYATWNRPSSSSSSRPTILPSYSNGIDSYSNNIDPSYRIIRCTSMDTVRRNEQTSSMNSNDKLHAESLLKQKMCSSKNHNHTSSTAAFPPESVKSQSFSTTAAFNHQPSTNRHQYQNSEFPLQKPRVYTPDDKSFIGQQQQQQQQQQNILSSSSTSSTLSVKDKSIKEVGETRSYSLQDECNIIGGARGVMDYFGGKLSCPLTGVSVSVPVGALPEGIQQEIFFHVCQDGSNIRKFNAKQGERLLSPIVMCGPHGVQFLKPVELILPHFGGTDAQQLSLMLHGANQNGSTFNRQDKSMILNGINHVTNSNVSILVDHF</sequence>
<evidence type="ECO:0000256" key="2">
    <source>
        <dbReference type="PROSITE-ProRule" id="PRU00192"/>
    </source>
</evidence>
<protein>
    <recommendedName>
        <fullName evidence="10">Tight junction protein ZO-1-like</fullName>
    </recommendedName>
</protein>
<feature type="compositionally biased region" description="Polar residues" evidence="3">
    <location>
        <begin position="1095"/>
        <end position="1122"/>
    </location>
</feature>
<dbReference type="PROSITE" id="PS50052">
    <property type="entry name" value="GUANYLATE_KINASE_2"/>
    <property type="match status" value="1"/>
</dbReference>
<feature type="domain" description="SH3" evidence="4">
    <location>
        <begin position="380"/>
        <end position="449"/>
    </location>
</feature>
<gene>
    <name evidence="8" type="ORF">OVN521_LOCUS3075</name>
</gene>
<dbReference type="Pfam" id="PF00595">
    <property type="entry name" value="PDZ"/>
    <property type="match status" value="2"/>
</dbReference>
<dbReference type="SUPFAM" id="SSF50156">
    <property type="entry name" value="PDZ domain-like"/>
    <property type="match status" value="3"/>
</dbReference>
<feature type="domain" description="ZU5" evidence="7">
    <location>
        <begin position="1187"/>
        <end position="1320"/>
    </location>
</feature>
<feature type="domain" description="PDZ" evidence="6">
    <location>
        <begin position="146"/>
        <end position="223"/>
    </location>
</feature>
<keyword evidence="1 2" id="KW-0728">SH3 domain</keyword>
<dbReference type="GO" id="GO:0045216">
    <property type="term" value="P:cell-cell junction organization"/>
    <property type="evidence" value="ECO:0007669"/>
    <property type="project" value="TreeGrafter"/>
</dbReference>
<feature type="domain" description="Guanylate kinase-like" evidence="5">
    <location>
        <begin position="567"/>
        <end position="666"/>
    </location>
</feature>
<dbReference type="GO" id="GO:0098609">
    <property type="term" value="P:cell-cell adhesion"/>
    <property type="evidence" value="ECO:0007669"/>
    <property type="project" value="TreeGrafter"/>
</dbReference>
<dbReference type="InterPro" id="IPR008144">
    <property type="entry name" value="Guanylate_kin-like_dom"/>
</dbReference>
<dbReference type="GO" id="GO:0005923">
    <property type="term" value="C:bicellular tight junction"/>
    <property type="evidence" value="ECO:0007669"/>
    <property type="project" value="TreeGrafter"/>
</dbReference>
<comment type="caution">
    <text evidence="8">The sequence shown here is derived from an EMBL/GenBank/DDBJ whole genome shotgun (WGS) entry which is preliminary data.</text>
</comment>
<dbReference type="EMBL" id="CAJOBG010000257">
    <property type="protein sequence ID" value="CAF3786836.1"/>
    <property type="molecule type" value="Genomic_DNA"/>
</dbReference>
<feature type="region of interest" description="Disordered" evidence="3">
    <location>
        <begin position="1077"/>
        <end position="1158"/>
    </location>
</feature>
<feature type="compositionally biased region" description="Low complexity" evidence="3">
    <location>
        <begin position="1140"/>
        <end position="1158"/>
    </location>
</feature>
<dbReference type="Proteomes" id="UP000663866">
    <property type="component" value="Unassembled WGS sequence"/>
</dbReference>
<keyword evidence="9" id="KW-1185">Reference proteome</keyword>
<dbReference type="SMART" id="SM00218">
    <property type="entry name" value="ZU5"/>
    <property type="match status" value="1"/>
</dbReference>
<dbReference type="Pfam" id="PF00791">
    <property type="entry name" value="ZU5"/>
    <property type="match status" value="1"/>
</dbReference>
<feature type="compositionally biased region" description="Polar residues" evidence="3">
    <location>
        <begin position="793"/>
        <end position="810"/>
    </location>
</feature>
<feature type="region of interest" description="Disordered" evidence="3">
    <location>
        <begin position="746"/>
        <end position="810"/>
    </location>
</feature>
<dbReference type="Gene3D" id="2.30.30.40">
    <property type="entry name" value="SH3 Domains"/>
    <property type="match status" value="1"/>
</dbReference>
<organism evidence="8 9">
    <name type="scientific">Rotaria magnacalcarata</name>
    <dbReference type="NCBI Taxonomy" id="392030"/>
    <lineage>
        <taxon>Eukaryota</taxon>
        <taxon>Metazoa</taxon>
        <taxon>Spiralia</taxon>
        <taxon>Gnathifera</taxon>
        <taxon>Rotifera</taxon>
        <taxon>Eurotatoria</taxon>
        <taxon>Bdelloidea</taxon>
        <taxon>Philodinida</taxon>
        <taxon>Philodinidae</taxon>
        <taxon>Rotaria</taxon>
    </lineage>
</organism>
<dbReference type="GO" id="GO:0005886">
    <property type="term" value="C:plasma membrane"/>
    <property type="evidence" value="ECO:0007669"/>
    <property type="project" value="TreeGrafter"/>
</dbReference>